<evidence type="ECO:0000313" key="8">
    <source>
        <dbReference type="EMBL" id="RXN83812.1"/>
    </source>
</evidence>
<proteinExistence type="predicted"/>
<dbReference type="Proteomes" id="UP000290849">
    <property type="component" value="Unassembled WGS sequence"/>
</dbReference>
<dbReference type="PANTHER" id="PTHR12992:SF11">
    <property type="entry name" value="MITOCHONDRIAL COENZYME A DIPHOSPHATASE NUDT8"/>
    <property type="match status" value="1"/>
</dbReference>
<dbReference type="AlphaFoldDB" id="A0A4Q1HED9"/>
<comment type="cofactor">
    <cofactor evidence="1">
        <name>Mn(2+)</name>
        <dbReference type="ChEBI" id="CHEBI:29035"/>
    </cofactor>
</comment>
<evidence type="ECO:0000313" key="9">
    <source>
        <dbReference type="Proteomes" id="UP000290849"/>
    </source>
</evidence>
<dbReference type="Gene3D" id="3.90.79.10">
    <property type="entry name" value="Nucleoside Triphosphate Pyrophosphohydrolase"/>
    <property type="match status" value="1"/>
</dbReference>
<evidence type="ECO:0000259" key="7">
    <source>
        <dbReference type="PROSITE" id="PS51462"/>
    </source>
</evidence>
<keyword evidence="5" id="KW-0460">Magnesium</keyword>
<dbReference type="NCBIfam" id="NF007980">
    <property type="entry name" value="PRK10707.1"/>
    <property type="match status" value="1"/>
</dbReference>
<dbReference type="PROSITE" id="PS51462">
    <property type="entry name" value="NUDIX"/>
    <property type="match status" value="1"/>
</dbReference>
<dbReference type="EMBL" id="PYAL01000009">
    <property type="protein sequence ID" value="RXN83812.1"/>
    <property type="molecule type" value="Genomic_DNA"/>
</dbReference>
<keyword evidence="6" id="KW-0464">Manganese</keyword>
<evidence type="ECO:0000256" key="6">
    <source>
        <dbReference type="ARBA" id="ARBA00023211"/>
    </source>
</evidence>
<dbReference type="RefSeq" id="WP_129153923.1">
    <property type="nucleotide sequence ID" value="NZ_JBHSDO010000015.1"/>
</dbReference>
<evidence type="ECO:0000256" key="5">
    <source>
        <dbReference type="ARBA" id="ARBA00022842"/>
    </source>
</evidence>
<name>A0A4Q1HED9_9BURK</name>
<keyword evidence="9" id="KW-1185">Reference proteome</keyword>
<dbReference type="CDD" id="cd03426">
    <property type="entry name" value="NUDIX_CoAse_Nudt7"/>
    <property type="match status" value="1"/>
</dbReference>
<reference evidence="8 9" key="1">
    <citation type="journal article" date="2017" name="Int. J. Syst. Evol. Microbiol.">
        <title>Achromobacter aloeverae sp. nov., isolated from the root of Aloe vera (L.) Burm.f.</title>
        <authorList>
            <person name="Kuncharoen N."/>
            <person name="Muramatsu Y."/>
            <person name="Shibata C."/>
            <person name="Kamakura Y."/>
            <person name="Nakagawa Y."/>
            <person name="Tanasupawat S."/>
        </authorList>
    </citation>
    <scope>NUCLEOTIDE SEQUENCE [LARGE SCALE GENOMIC DNA]</scope>
    <source>
        <strain evidence="8 9">AVA-1</strain>
    </source>
</reference>
<gene>
    <name evidence="8" type="ORF">C7R54_26460</name>
</gene>
<dbReference type="OrthoDB" id="9802805at2"/>
<evidence type="ECO:0000256" key="3">
    <source>
        <dbReference type="ARBA" id="ARBA00022723"/>
    </source>
</evidence>
<dbReference type="PANTHER" id="PTHR12992">
    <property type="entry name" value="NUDIX HYDROLASE"/>
    <property type="match status" value="1"/>
</dbReference>
<comment type="caution">
    <text evidence="8">The sequence shown here is derived from an EMBL/GenBank/DDBJ whole genome shotgun (WGS) entry which is preliminary data.</text>
</comment>
<dbReference type="Pfam" id="PF00293">
    <property type="entry name" value="NUDIX"/>
    <property type="match status" value="1"/>
</dbReference>
<dbReference type="InterPro" id="IPR000086">
    <property type="entry name" value="NUDIX_hydrolase_dom"/>
</dbReference>
<dbReference type="InterPro" id="IPR015797">
    <property type="entry name" value="NUDIX_hydrolase-like_dom_sf"/>
</dbReference>
<organism evidence="8 9">
    <name type="scientific">Achromobacter aloeverae</name>
    <dbReference type="NCBI Taxonomy" id="1750518"/>
    <lineage>
        <taxon>Bacteria</taxon>
        <taxon>Pseudomonadati</taxon>
        <taxon>Pseudomonadota</taxon>
        <taxon>Betaproteobacteria</taxon>
        <taxon>Burkholderiales</taxon>
        <taxon>Alcaligenaceae</taxon>
        <taxon>Achromobacter</taxon>
    </lineage>
</organism>
<dbReference type="GO" id="GO:0010945">
    <property type="term" value="F:coenzyme A diphosphatase activity"/>
    <property type="evidence" value="ECO:0007669"/>
    <property type="project" value="InterPro"/>
</dbReference>
<dbReference type="GO" id="GO:0046872">
    <property type="term" value="F:metal ion binding"/>
    <property type="evidence" value="ECO:0007669"/>
    <property type="project" value="UniProtKB-KW"/>
</dbReference>
<feature type="domain" description="Nudix hydrolase" evidence="7">
    <location>
        <begin position="75"/>
        <end position="208"/>
    </location>
</feature>
<keyword evidence="3" id="KW-0479">Metal-binding</keyword>
<sequence length="241" mass="26401">MSDSSSSSRPRRPAVRPFFDPAAQPWVVADDGLPPLPPERLTEQALRERLAGPRSWSVQLPLNDDTRYPGREGPPVLAAVLVPLVTRPDGVHVMLTQRAAHLHDHAGQISFPGGRIEDTDASPQAAALREAQEETGLAPDYVEVLGSMPSYMTATGFSITPVVGLVQPGFTLAPDAFEVAEVFEVPLGFIVNPANHRLHRAELADGRVRQYYSMPWQQYFIWGATAAMLRNLYYLLGGGHE</sequence>
<protein>
    <submittedName>
        <fullName evidence="8">CoA pyrophosphatase</fullName>
    </submittedName>
</protein>
<dbReference type="SUPFAM" id="SSF55811">
    <property type="entry name" value="Nudix"/>
    <property type="match status" value="1"/>
</dbReference>
<evidence type="ECO:0000256" key="4">
    <source>
        <dbReference type="ARBA" id="ARBA00022801"/>
    </source>
</evidence>
<dbReference type="InterPro" id="IPR045121">
    <property type="entry name" value="CoAse"/>
</dbReference>
<accession>A0A4Q1HED9</accession>
<keyword evidence="4" id="KW-0378">Hydrolase</keyword>
<evidence type="ECO:0000256" key="2">
    <source>
        <dbReference type="ARBA" id="ARBA00001946"/>
    </source>
</evidence>
<comment type="cofactor">
    <cofactor evidence="2">
        <name>Mg(2+)</name>
        <dbReference type="ChEBI" id="CHEBI:18420"/>
    </cofactor>
</comment>
<evidence type="ECO:0000256" key="1">
    <source>
        <dbReference type="ARBA" id="ARBA00001936"/>
    </source>
</evidence>